<dbReference type="InterPro" id="IPR008921">
    <property type="entry name" value="DNA_pol3_clamp-load_cplx_C"/>
</dbReference>
<dbReference type="FunFam" id="3.40.50.300:FF:000107">
    <property type="entry name" value="Replication factor C subunit 4"/>
    <property type="match status" value="1"/>
</dbReference>
<dbReference type="PANTHER" id="PTHR11669">
    <property type="entry name" value="REPLICATION FACTOR C / DNA POLYMERASE III GAMMA-TAU SUBUNIT"/>
    <property type="match status" value="1"/>
</dbReference>
<dbReference type="GO" id="GO:0006281">
    <property type="term" value="P:DNA repair"/>
    <property type="evidence" value="ECO:0007669"/>
    <property type="project" value="TreeGrafter"/>
</dbReference>
<protein>
    <submittedName>
        <fullName evidence="8">Replication factor c subunit</fullName>
    </submittedName>
</protein>
<evidence type="ECO:0000256" key="4">
    <source>
        <dbReference type="ARBA" id="ARBA00022741"/>
    </source>
</evidence>
<dbReference type="InterPro" id="IPR003593">
    <property type="entry name" value="AAA+_ATPase"/>
</dbReference>
<evidence type="ECO:0000256" key="2">
    <source>
        <dbReference type="ARBA" id="ARBA00005378"/>
    </source>
</evidence>
<comment type="similarity">
    <text evidence="2">Belongs to the activator 1 small subunits family.</text>
</comment>
<dbReference type="SUPFAM" id="SSF48019">
    <property type="entry name" value="post-AAA+ oligomerization domain-like"/>
    <property type="match status" value="1"/>
</dbReference>
<gene>
    <name evidence="8" type="ORF">M0812_24773</name>
</gene>
<dbReference type="SUPFAM" id="SSF52540">
    <property type="entry name" value="P-loop containing nucleoside triphosphate hydrolases"/>
    <property type="match status" value="1"/>
</dbReference>
<evidence type="ECO:0000256" key="3">
    <source>
        <dbReference type="ARBA" id="ARBA00022705"/>
    </source>
</evidence>
<evidence type="ECO:0000256" key="6">
    <source>
        <dbReference type="ARBA" id="ARBA00023242"/>
    </source>
</evidence>
<evidence type="ECO:0000313" key="9">
    <source>
        <dbReference type="Proteomes" id="UP001146793"/>
    </source>
</evidence>
<dbReference type="Proteomes" id="UP001146793">
    <property type="component" value="Unassembled WGS sequence"/>
</dbReference>
<dbReference type="GO" id="GO:0006261">
    <property type="term" value="P:DNA-templated DNA replication"/>
    <property type="evidence" value="ECO:0007669"/>
    <property type="project" value="TreeGrafter"/>
</dbReference>
<dbReference type="InterPro" id="IPR003959">
    <property type="entry name" value="ATPase_AAA_core"/>
</dbReference>
<accession>A0AAV7YKP5</accession>
<keyword evidence="4" id="KW-0547">Nucleotide-binding</keyword>
<feature type="domain" description="AAA+ ATPase" evidence="7">
    <location>
        <begin position="40"/>
        <end position="166"/>
    </location>
</feature>
<comment type="subcellular location">
    <subcellularLocation>
        <location evidence="1">Nucleus</location>
    </subcellularLocation>
</comment>
<dbReference type="GO" id="GO:0003677">
    <property type="term" value="F:DNA binding"/>
    <property type="evidence" value="ECO:0007669"/>
    <property type="project" value="InterPro"/>
</dbReference>
<evidence type="ECO:0000256" key="1">
    <source>
        <dbReference type="ARBA" id="ARBA00004123"/>
    </source>
</evidence>
<dbReference type="CDD" id="cd18140">
    <property type="entry name" value="HLD_clamp_RFC"/>
    <property type="match status" value="1"/>
</dbReference>
<dbReference type="InterPro" id="IPR027417">
    <property type="entry name" value="P-loop_NTPase"/>
</dbReference>
<sequence>MKKQKKNLPFVEKYRPRTLDKVVGNTQTIQRLEVISKEGNCPNLILSGPPGTGKTTSIMCLARALLGERVKDCVLELNASDKRGIDVVRNTIKMFSKKKVTLPKGRHKIIILDEADSMTSAAQQALRRIMEIYSSTTRFALACNFSNKIIEPIQSRCAVLKFSRLSNDEMAFRLQQISNYEKITVTEKGYEALLFTADGDMRQAINNLQATFVGFVLVDDKNVLKACDQPHPETLKKMIAFCVRGDVHSALELIVGIYNEGFSSSDIVSALFKVVKASRLEETLLLEFLKIIGLTHMRITTGISSLIQLTGMVAQLCSVKK</sequence>
<proteinExistence type="inferred from homology"/>
<dbReference type="AlphaFoldDB" id="A0AAV7YKP5"/>
<keyword evidence="3" id="KW-0235">DNA replication</keyword>
<evidence type="ECO:0000256" key="5">
    <source>
        <dbReference type="ARBA" id="ARBA00022840"/>
    </source>
</evidence>
<dbReference type="EMBL" id="JANTQA010000057">
    <property type="protein sequence ID" value="KAJ3429426.1"/>
    <property type="molecule type" value="Genomic_DNA"/>
</dbReference>
<dbReference type="Gene3D" id="3.40.50.300">
    <property type="entry name" value="P-loop containing nucleotide triphosphate hydrolases"/>
    <property type="match status" value="1"/>
</dbReference>
<dbReference type="InterPro" id="IPR050238">
    <property type="entry name" value="DNA_Rep/Repair_Clamp_Loader"/>
</dbReference>
<comment type="caution">
    <text evidence="8">The sequence shown here is derived from an EMBL/GenBank/DDBJ whole genome shotgun (WGS) entry which is preliminary data.</text>
</comment>
<dbReference type="CDD" id="cd00009">
    <property type="entry name" value="AAA"/>
    <property type="match status" value="1"/>
</dbReference>
<dbReference type="Gene3D" id="1.10.8.60">
    <property type="match status" value="1"/>
</dbReference>
<dbReference type="Pfam" id="PF08542">
    <property type="entry name" value="Rep_fac_C"/>
    <property type="match status" value="1"/>
</dbReference>
<dbReference type="PANTHER" id="PTHR11669:SF5">
    <property type="entry name" value="REPLICATION FACTOR C SUBUNIT 2"/>
    <property type="match status" value="1"/>
</dbReference>
<dbReference type="NCBIfam" id="NF001679">
    <property type="entry name" value="PRK00440.1"/>
    <property type="match status" value="1"/>
</dbReference>
<dbReference type="FunFam" id="1.10.8.60:FF:000012">
    <property type="entry name" value="Replication factor C subunit 4"/>
    <property type="match status" value="1"/>
</dbReference>
<dbReference type="GO" id="GO:0005524">
    <property type="term" value="F:ATP binding"/>
    <property type="evidence" value="ECO:0007669"/>
    <property type="project" value="UniProtKB-KW"/>
</dbReference>
<evidence type="ECO:0000259" key="7">
    <source>
        <dbReference type="SMART" id="SM00382"/>
    </source>
</evidence>
<name>A0AAV7YKP5_9EUKA</name>
<dbReference type="InterPro" id="IPR047854">
    <property type="entry name" value="RFC_lid"/>
</dbReference>
<dbReference type="Pfam" id="PF00004">
    <property type="entry name" value="AAA"/>
    <property type="match status" value="1"/>
</dbReference>
<dbReference type="GO" id="GO:0005634">
    <property type="term" value="C:nucleus"/>
    <property type="evidence" value="ECO:0007669"/>
    <property type="project" value="UniProtKB-SubCell"/>
</dbReference>
<keyword evidence="5" id="KW-0067">ATP-binding</keyword>
<reference evidence="8" key="1">
    <citation type="submission" date="2022-08" db="EMBL/GenBank/DDBJ databases">
        <title>Novel sulphate-reducing endosymbionts in the free-living metamonad Anaeramoeba.</title>
        <authorList>
            <person name="Jerlstrom-Hultqvist J."/>
            <person name="Cepicka I."/>
            <person name="Gallot-Lavallee L."/>
            <person name="Salas-Leiva D."/>
            <person name="Curtis B.A."/>
            <person name="Zahonova K."/>
            <person name="Pipaliya S."/>
            <person name="Dacks J."/>
            <person name="Roger A.J."/>
        </authorList>
    </citation>
    <scope>NUCLEOTIDE SEQUENCE</scope>
    <source>
        <strain evidence="8">Busselton2</strain>
    </source>
</reference>
<dbReference type="InterPro" id="IPR013748">
    <property type="entry name" value="Rep_factorC_C"/>
</dbReference>
<keyword evidence="6" id="KW-0539">Nucleus</keyword>
<organism evidence="8 9">
    <name type="scientific">Anaeramoeba flamelloides</name>
    <dbReference type="NCBI Taxonomy" id="1746091"/>
    <lineage>
        <taxon>Eukaryota</taxon>
        <taxon>Metamonada</taxon>
        <taxon>Anaeramoebidae</taxon>
        <taxon>Anaeramoeba</taxon>
    </lineage>
</organism>
<dbReference type="GO" id="GO:0005663">
    <property type="term" value="C:DNA replication factor C complex"/>
    <property type="evidence" value="ECO:0007669"/>
    <property type="project" value="TreeGrafter"/>
</dbReference>
<dbReference type="GO" id="GO:0003689">
    <property type="term" value="F:DNA clamp loader activity"/>
    <property type="evidence" value="ECO:0007669"/>
    <property type="project" value="TreeGrafter"/>
</dbReference>
<evidence type="ECO:0000313" key="8">
    <source>
        <dbReference type="EMBL" id="KAJ3429426.1"/>
    </source>
</evidence>
<dbReference type="GO" id="GO:0016887">
    <property type="term" value="F:ATP hydrolysis activity"/>
    <property type="evidence" value="ECO:0007669"/>
    <property type="project" value="InterPro"/>
</dbReference>
<dbReference type="Gene3D" id="1.20.272.10">
    <property type="match status" value="1"/>
</dbReference>
<dbReference type="SMART" id="SM00382">
    <property type="entry name" value="AAA"/>
    <property type="match status" value="1"/>
</dbReference>